<keyword evidence="1" id="KW-1133">Transmembrane helix</keyword>
<dbReference type="Pfam" id="PF05631">
    <property type="entry name" value="MFS_5"/>
    <property type="match status" value="1"/>
</dbReference>
<dbReference type="GO" id="GO:0016020">
    <property type="term" value="C:membrane"/>
    <property type="evidence" value="ECO:0007669"/>
    <property type="project" value="InterPro"/>
</dbReference>
<protein>
    <submittedName>
        <fullName evidence="2">Molybdate-anion transporter isoform X1</fullName>
    </submittedName>
</protein>
<feature type="transmembrane region" description="Helical" evidence="1">
    <location>
        <begin position="240"/>
        <end position="256"/>
    </location>
</feature>
<keyword evidence="3" id="KW-1185">Reference proteome</keyword>
<dbReference type="InterPro" id="IPR008509">
    <property type="entry name" value="MOT2/MFSD5"/>
</dbReference>
<dbReference type="Proteomes" id="UP000250321">
    <property type="component" value="Unassembled WGS sequence"/>
</dbReference>
<accession>A0A314Z603</accession>
<dbReference type="GO" id="GO:0015098">
    <property type="term" value="F:molybdate ion transmembrane transporter activity"/>
    <property type="evidence" value="ECO:0007669"/>
    <property type="project" value="InterPro"/>
</dbReference>
<dbReference type="STRING" id="2094558.A0A314Z603"/>
<keyword evidence="1" id="KW-0812">Transmembrane</keyword>
<evidence type="ECO:0000313" key="3">
    <source>
        <dbReference type="Proteomes" id="UP000250321"/>
    </source>
</evidence>
<dbReference type="SUPFAM" id="SSF103473">
    <property type="entry name" value="MFS general substrate transporter"/>
    <property type="match status" value="1"/>
</dbReference>
<comment type="caution">
    <text evidence="2">The sequence shown here is derived from an EMBL/GenBank/DDBJ whole genome shotgun (WGS) entry which is preliminary data.</text>
</comment>
<feature type="transmembrane region" description="Helical" evidence="1">
    <location>
        <begin position="43"/>
        <end position="61"/>
    </location>
</feature>
<proteinExistence type="predicted"/>
<feature type="transmembrane region" description="Helical" evidence="1">
    <location>
        <begin position="173"/>
        <end position="194"/>
    </location>
</feature>
<reference evidence="2 3" key="1">
    <citation type="submission" date="2018-02" db="EMBL/GenBank/DDBJ databases">
        <title>Draft genome of wild Prunus yedoensis var. nudiflora.</title>
        <authorList>
            <person name="Baek S."/>
            <person name="Kim J.-H."/>
            <person name="Choi K."/>
            <person name="Kim G.-B."/>
            <person name="Cho A."/>
            <person name="Jang H."/>
            <person name="Shin C.-H."/>
            <person name="Yu H.-J."/>
            <person name="Mun J.-H."/>
        </authorList>
    </citation>
    <scope>NUCLEOTIDE SEQUENCE [LARGE SCALE GENOMIC DNA]</scope>
    <source>
        <strain evidence="3">cv. Jeju island</strain>
        <tissue evidence="2">Leaf</tissue>
    </source>
</reference>
<dbReference type="PANTHER" id="PTHR23516">
    <property type="entry name" value="SAM (S-ADENOSYL METHIONINE) TRANSPORTER"/>
    <property type="match status" value="1"/>
</dbReference>
<organism evidence="2 3">
    <name type="scientific">Prunus yedoensis var. nudiflora</name>
    <dbReference type="NCBI Taxonomy" id="2094558"/>
    <lineage>
        <taxon>Eukaryota</taxon>
        <taxon>Viridiplantae</taxon>
        <taxon>Streptophyta</taxon>
        <taxon>Embryophyta</taxon>
        <taxon>Tracheophyta</taxon>
        <taxon>Spermatophyta</taxon>
        <taxon>Magnoliopsida</taxon>
        <taxon>eudicotyledons</taxon>
        <taxon>Gunneridae</taxon>
        <taxon>Pentapetalae</taxon>
        <taxon>rosids</taxon>
        <taxon>fabids</taxon>
        <taxon>Rosales</taxon>
        <taxon>Rosaceae</taxon>
        <taxon>Amygdaloideae</taxon>
        <taxon>Amygdaleae</taxon>
        <taxon>Prunus</taxon>
    </lineage>
</organism>
<sequence>MLQSTQQLQQSSVALRPWNLPHRLLSPLPEELPSYLFSRLSDGGTVVCICFLLIGSFLGVLSDLIGPKKVCFLFCILHLFIGLSRHRQDMLSETFWLMSFFESASLIGSQVLSNWLIGNNADKNMASHSTAAIFLAIIALVCLLRGWTETPQKVALKEYRASFSTYIFGDKRIWLLVWAQACLHFSVAVFWILWAPTIVADGREVHLGLIYPCFLGSRMLGSTIFPWLVSGLSSLRTEDCLVYAFITMGLVLSITAYDYQEIGVLVTLFCIFHAGLGMIFPSLARLRTMYVPNALRGGMIAFLKPQQMQQFCFFWCKENTTITWELNNHSVCCPWTIHSSWLHARLKRWGKQPYHNWHKL</sequence>
<gene>
    <name evidence="2" type="ORF">Pyn_32538</name>
</gene>
<feature type="transmembrane region" description="Helical" evidence="1">
    <location>
        <begin position="209"/>
        <end position="228"/>
    </location>
</feature>
<dbReference type="AlphaFoldDB" id="A0A314Z603"/>
<dbReference type="OrthoDB" id="263957at2759"/>
<dbReference type="InterPro" id="IPR036259">
    <property type="entry name" value="MFS_trans_sf"/>
</dbReference>
<evidence type="ECO:0000256" key="1">
    <source>
        <dbReference type="SAM" id="Phobius"/>
    </source>
</evidence>
<feature type="transmembrane region" description="Helical" evidence="1">
    <location>
        <begin position="262"/>
        <end position="280"/>
    </location>
</feature>
<evidence type="ECO:0000313" key="2">
    <source>
        <dbReference type="EMBL" id="PQQ14599.1"/>
    </source>
</evidence>
<dbReference type="PANTHER" id="PTHR23516:SF2">
    <property type="entry name" value="MOLYBDATE-ANION TRANSPORTER"/>
    <property type="match status" value="1"/>
</dbReference>
<name>A0A314Z603_PRUYE</name>
<feature type="transmembrane region" description="Helical" evidence="1">
    <location>
        <begin position="129"/>
        <end position="147"/>
    </location>
</feature>
<dbReference type="EMBL" id="PJQY01000253">
    <property type="protein sequence ID" value="PQQ14599.1"/>
    <property type="molecule type" value="Genomic_DNA"/>
</dbReference>
<keyword evidence="1" id="KW-0472">Membrane</keyword>
<dbReference type="Gene3D" id="1.20.1250.20">
    <property type="entry name" value="MFS general substrate transporter like domains"/>
    <property type="match status" value="1"/>
</dbReference>